<dbReference type="SMART" id="SM00186">
    <property type="entry name" value="FBG"/>
    <property type="match status" value="1"/>
</dbReference>
<dbReference type="SUPFAM" id="SSF56436">
    <property type="entry name" value="C-type lectin-like"/>
    <property type="match status" value="1"/>
</dbReference>
<dbReference type="AlphaFoldDB" id="A0A7I4XYD8"/>
<dbReference type="Gene3D" id="3.90.215.10">
    <property type="entry name" value="Gamma Fibrinogen, chain A, domain 1"/>
    <property type="match status" value="1"/>
</dbReference>
<dbReference type="InterPro" id="IPR014716">
    <property type="entry name" value="Fibrinogen_a/b/g_C_1"/>
</dbReference>
<feature type="domain" description="Fibrinogen C-terminal" evidence="3">
    <location>
        <begin position="155"/>
        <end position="391"/>
    </location>
</feature>
<dbReference type="NCBIfam" id="NF040941">
    <property type="entry name" value="GGGWT_bact"/>
    <property type="match status" value="1"/>
</dbReference>
<dbReference type="SUPFAM" id="SSF56496">
    <property type="entry name" value="Fibrinogen C-terminal domain-like"/>
    <property type="match status" value="1"/>
</dbReference>
<feature type="domain" description="C-type lectin" evidence="2">
    <location>
        <begin position="45"/>
        <end position="156"/>
    </location>
</feature>
<dbReference type="InterPro" id="IPR036056">
    <property type="entry name" value="Fibrinogen-like_C"/>
</dbReference>
<sequence>MGLSGSPRSLFTSRSAVTMQRALQLFLAYLTIAVASGITCDHVNSRDHCLHRGTARMNWQESEAVCSSHGGHLTSVLNEKDIAAIKALGDPEGCTNYWTGGRCSSGNCSWVDGSPFDHNNFRQTKSDSFAQCIFSSFEGGKPSTSDCNEERCFVCETRVAMSDCADWYEAGHREDGEYRIIVKGKPYTVYCDMHTAGGGWVVFQRRIDGSDSFWDHNWTEYRNGFGKMGLNSNFWLGNEALYQLTNKDSDVILRVEMRGDRTPKAKNPNGYWWNHYFKFRVGPEKTDYTLERLRLDWRHNEGNASTAWYDITYSVGAKFSTFDRINDPRPNCVTEYRMGGWWLRYCALATLNGAYELSQDPSREYGMFWILNGMNYIIHPRETTMMLKRKQ</sequence>
<dbReference type="PROSITE" id="PS50041">
    <property type="entry name" value="C_TYPE_LECTIN_2"/>
    <property type="match status" value="1"/>
</dbReference>
<dbReference type="InterPro" id="IPR001304">
    <property type="entry name" value="C-type_lectin-like"/>
</dbReference>
<name>A0A7I4XYD8_HAECO</name>
<dbReference type="Proteomes" id="UP000025227">
    <property type="component" value="Unplaced"/>
</dbReference>
<dbReference type="InterPro" id="IPR016187">
    <property type="entry name" value="CTDL_fold"/>
</dbReference>
<keyword evidence="4" id="KW-1185">Reference proteome</keyword>
<proteinExistence type="predicted"/>
<organism evidence="4 5">
    <name type="scientific">Haemonchus contortus</name>
    <name type="common">Barber pole worm</name>
    <dbReference type="NCBI Taxonomy" id="6289"/>
    <lineage>
        <taxon>Eukaryota</taxon>
        <taxon>Metazoa</taxon>
        <taxon>Ecdysozoa</taxon>
        <taxon>Nematoda</taxon>
        <taxon>Chromadorea</taxon>
        <taxon>Rhabditida</taxon>
        <taxon>Rhabditina</taxon>
        <taxon>Rhabditomorpha</taxon>
        <taxon>Strongyloidea</taxon>
        <taxon>Trichostrongylidae</taxon>
        <taxon>Haemonchus</taxon>
    </lineage>
</organism>
<dbReference type="Gene3D" id="3.10.100.10">
    <property type="entry name" value="Mannose-Binding Protein A, subunit A"/>
    <property type="match status" value="1"/>
</dbReference>
<dbReference type="GO" id="GO:0005615">
    <property type="term" value="C:extracellular space"/>
    <property type="evidence" value="ECO:0007669"/>
    <property type="project" value="TreeGrafter"/>
</dbReference>
<evidence type="ECO:0000259" key="3">
    <source>
        <dbReference type="PROSITE" id="PS51406"/>
    </source>
</evidence>
<accession>A0A7I4XYD8</accession>
<keyword evidence="1" id="KW-1015">Disulfide bond</keyword>
<evidence type="ECO:0000313" key="4">
    <source>
        <dbReference type="Proteomes" id="UP000025227"/>
    </source>
</evidence>
<dbReference type="WBParaSite" id="HCON_00024450-00001">
    <property type="protein sequence ID" value="HCON_00024450-00001"/>
    <property type="gene ID" value="HCON_00024450"/>
</dbReference>
<dbReference type="InterPro" id="IPR020837">
    <property type="entry name" value="Fibrinogen_CS"/>
</dbReference>
<dbReference type="PANTHER" id="PTHR19143:SF327">
    <property type="entry name" value="FI21813P1-RELATED"/>
    <property type="match status" value="1"/>
</dbReference>
<dbReference type="Pfam" id="PF00059">
    <property type="entry name" value="Lectin_C"/>
    <property type="match status" value="1"/>
</dbReference>
<dbReference type="InterPro" id="IPR016186">
    <property type="entry name" value="C-type_lectin-like/link_sf"/>
</dbReference>
<evidence type="ECO:0000313" key="5">
    <source>
        <dbReference type="WBParaSite" id="HCON_00024450-00001"/>
    </source>
</evidence>
<dbReference type="OrthoDB" id="7972392at2759"/>
<reference evidence="5" key="1">
    <citation type="submission" date="2020-12" db="UniProtKB">
        <authorList>
            <consortium name="WormBaseParasite"/>
        </authorList>
    </citation>
    <scope>IDENTIFICATION</scope>
    <source>
        <strain evidence="5">MHco3</strain>
    </source>
</reference>
<evidence type="ECO:0000259" key="2">
    <source>
        <dbReference type="PROSITE" id="PS50041"/>
    </source>
</evidence>
<dbReference type="OMA" id="YEAGHRE"/>
<dbReference type="PROSITE" id="PS51406">
    <property type="entry name" value="FIBRINOGEN_C_2"/>
    <property type="match status" value="1"/>
</dbReference>
<dbReference type="InterPro" id="IPR050373">
    <property type="entry name" value="Fibrinogen_C-term_domain"/>
</dbReference>
<dbReference type="SMART" id="SM00034">
    <property type="entry name" value="CLECT"/>
    <property type="match status" value="1"/>
</dbReference>
<dbReference type="Pfam" id="PF00147">
    <property type="entry name" value="Fibrinogen_C"/>
    <property type="match status" value="1"/>
</dbReference>
<protein>
    <submittedName>
        <fullName evidence="5">Fibrinogen C-terminal domain-containing protein</fullName>
    </submittedName>
</protein>
<dbReference type="PROSITE" id="PS00514">
    <property type="entry name" value="FIBRINOGEN_C_1"/>
    <property type="match status" value="1"/>
</dbReference>
<evidence type="ECO:0000256" key="1">
    <source>
        <dbReference type="ARBA" id="ARBA00023157"/>
    </source>
</evidence>
<dbReference type="CDD" id="cd00037">
    <property type="entry name" value="CLECT"/>
    <property type="match status" value="1"/>
</dbReference>
<dbReference type="PANTHER" id="PTHR19143">
    <property type="entry name" value="FIBRINOGEN/TENASCIN/ANGIOPOEITIN"/>
    <property type="match status" value="1"/>
</dbReference>
<dbReference type="InterPro" id="IPR002181">
    <property type="entry name" value="Fibrinogen_a/b/g_C_dom"/>
</dbReference>